<evidence type="ECO:0000313" key="4">
    <source>
        <dbReference type="EMBL" id="MCF4102117.1"/>
    </source>
</evidence>
<dbReference type="Gene3D" id="3.90.550.10">
    <property type="entry name" value="Spore Coat Polysaccharide Biosynthesis Protein SpsA, Chain A"/>
    <property type="match status" value="1"/>
</dbReference>
<evidence type="ECO:0000259" key="2">
    <source>
        <dbReference type="Pfam" id="PF00535"/>
    </source>
</evidence>
<gene>
    <name evidence="4" type="ORF">L1I30_10600</name>
</gene>
<dbReference type="InterPro" id="IPR029044">
    <property type="entry name" value="Nucleotide-diphossugar_trans"/>
</dbReference>
<dbReference type="SUPFAM" id="SSF53448">
    <property type="entry name" value="Nucleotide-diphospho-sugar transferases"/>
    <property type="match status" value="1"/>
</dbReference>
<dbReference type="Proteomes" id="UP001179363">
    <property type="component" value="Unassembled WGS sequence"/>
</dbReference>
<sequence>MKDPTISIIVPCFNQAEYLPDALESVLNQNYDEWECIIVNDGSTDNTEEIAREYEKKNSRFKYCYQENAGLSVSRNSGIQLAKGDYILPLDADDVLGNNYILHALEEFKNDESLKLVYCNVCKFGLVDTFWNLPDFSLLELSKKNMIIASGVYKKEDWKEIGGYDKNMIYGWEDWEFWISLLKNGGNVKKIENVEFYYRIKSESMLNAITSYQQKYLFEYISIKHSDFFVELYGSFHHLNRRICVEKHEKELILKSKKMAFKLLINSLFGLRKNEVHG</sequence>
<dbReference type="RefSeq" id="WP_236134264.1">
    <property type="nucleotide sequence ID" value="NZ_JAKGTH010000009.1"/>
</dbReference>
<evidence type="ECO:0000259" key="3">
    <source>
        <dbReference type="Pfam" id="PF02709"/>
    </source>
</evidence>
<evidence type="ECO:0000313" key="5">
    <source>
        <dbReference type="Proteomes" id="UP001179363"/>
    </source>
</evidence>
<keyword evidence="1" id="KW-0808">Transferase</keyword>
<accession>A0ABS9EGV1</accession>
<dbReference type="InterPro" id="IPR027791">
    <property type="entry name" value="Galactosyl_T_C"/>
</dbReference>
<feature type="domain" description="Glycosyltransferase 2-like" evidence="2">
    <location>
        <begin position="7"/>
        <end position="143"/>
    </location>
</feature>
<name>A0ABS9EGV1_9FLAO</name>
<organism evidence="4 5">
    <name type="scientific">Gillisia lutea</name>
    <dbReference type="NCBI Taxonomy" id="2909668"/>
    <lineage>
        <taxon>Bacteria</taxon>
        <taxon>Pseudomonadati</taxon>
        <taxon>Bacteroidota</taxon>
        <taxon>Flavobacteriia</taxon>
        <taxon>Flavobacteriales</taxon>
        <taxon>Flavobacteriaceae</taxon>
        <taxon>Gillisia</taxon>
    </lineage>
</organism>
<dbReference type="PANTHER" id="PTHR43685">
    <property type="entry name" value="GLYCOSYLTRANSFERASE"/>
    <property type="match status" value="1"/>
</dbReference>
<dbReference type="InterPro" id="IPR050834">
    <property type="entry name" value="Glycosyltransf_2"/>
</dbReference>
<dbReference type="PANTHER" id="PTHR43685:SF2">
    <property type="entry name" value="GLYCOSYLTRANSFERASE 2-LIKE DOMAIN-CONTAINING PROTEIN"/>
    <property type="match status" value="1"/>
</dbReference>
<reference evidence="4" key="1">
    <citation type="submission" date="2022-01" db="EMBL/GenBank/DDBJ databases">
        <title>Gillisia lutea sp. nov., isolated from marine plastic residues from the Malvarosa beach (Valencia, Spain).</title>
        <authorList>
            <person name="Vidal-Verdu A."/>
            <person name="Molina-Menor E."/>
            <person name="Satari L."/>
            <person name="Pascual J."/>
            <person name="Pereto J."/>
            <person name="Porcar M."/>
        </authorList>
    </citation>
    <scope>NUCLEOTIDE SEQUENCE</scope>
    <source>
        <strain evidence="4">M10.2A</strain>
    </source>
</reference>
<keyword evidence="5" id="KW-1185">Reference proteome</keyword>
<dbReference type="InterPro" id="IPR001173">
    <property type="entry name" value="Glyco_trans_2-like"/>
</dbReference>
<dbReference type="Pfam" id="PF02709">
    <property type="entry name" value="Glyco_transf_7C"/>
    <property type="match status" value="1"/>
</dbReference>
<dbReference type="CDD" id="cd00761">
    <property type="entry name" value="Glyco_tranf_GTA_type"/>
    <property type="match status" value="1"/>
</dbReference>
<comment type="caution">
    <text evidence="4">The sequence shown here is derived from an EMBL/GenBank/DDBJ whole genome shotgun (WGS) entry which is preliminary data.</text>
</comment>
<dbReference type="EMBL" id="JAKGTH010000009">
    <property type="protein sequence ID" value="MCF4102117.1"/>
    <property type="molecule type" value="Genomic_DNA"/>
</dbReference>
<proteinExistence type="predicted"/>
<evidence type="ECO:0000256" key="1">
    <source>
        <dbReference type="ARBA" id="ARBA00022679"/>
    </source>
</evidence>
<dbReference type="Pfam" id="PF00535">
    <property type="entry name" value="Glycos_transf_2"/>
    <property type="match status" value="1"/>
</dbReference>
<feature type="domain" description="Galactosyltransferase C-terminal" evidence="3">
    <location>
        <begin position="152"/>
        <end position="201"/>
    </location>
</feature>
<protein>
    <submittedName>
        <fullName evidence="4">Glycosyltransferase family 2 protein</fullName>
    </submittedName>
</protein>